<dbReference type="Proteomes" id="UP000886890">
    <property type="component" value="Unassembled WGS sequence"/>
</dbReference>
<feature type="transmembrane region" description="Helical" evidence="6">
    <location>
        <begin position="810"/>
        <end position="832"/>
    </location>
</feature>
<dbReference type="InterPro" id="IPR003838">
    <property type="entry name" value="ABC3_permease_C"/>
</dbReference>
<dbReference type="EMBL" id="DXEK01000128">
    <property type="protein sequence ID" value="HIX77433.1"/>
    <property type="molecule type" value="Genomic_DNA"/>
</dbReference>
<feature type="transmembrane region" description="Helical" evidence="6">
    <location>
        <begin position="448"/>
        <end position="468"/>
    </location>
</feature>
<dbReference type="AlphaFoldDB" id="A0A9D1XDD9"/>
<feature type="transmembrane region" description="Helical" evidence="6">
    <location>
        <begin position="264"/>
        <end position="287"/>
    </location>
</feature>
<feature type="transmembrane region" description="Helical" evidence="6">
    <location>
        <begin position="365"/>
        <end position="388"/>
    </location>
</feature>
<evidence type="ECO:0000256" key="5">
    <source>
        <dbReference type="ARBA" id="ARBA00023136"/>
    </source>
</evidence>
<name>A0A9D1XDD9_9FIRM</name>
<reference evidence="8" key="2">
    <citation type="submission" date="2021-04" db="EMBL/GenBank/DDBJ databases">
        <authorList>
            <person name="Gilroy R."/>
        </authorList>
    </citation>
    <scope>NUCLEOTIDE SEQUENCE</scope>
    <source>
        <strain evidence="8">CHK183-1962</strain>
    </source>
</reference>
<feature type="transmembrane region" description="Helical" evidence="6">
    <location>
        <begin position="844"/>
        <end position="866"/>
    </location>
</feature>
<dbReference type="Pfam" id="PF02687">
    <property type="entry name" value="FtsX"/>
    <property type="match status" value="1"/>
</dbReference>
<evidence type="ECO:0000256" key="2">
    <source>
        <dbReference type="ARBA" id="ARBA00022475"/>
    </source>
</evidence>
<feature type="transmembrane region" description="Helical" evidence="6">
    <location>
        <begin position="322"/>
        <end position="345"/>
    </location>
</feature>
<evidence type="ECO:0000256" key="1">
    <source>
        <dbReference type="ARBA" id="ARBA00004651"/>
    </source>
</evidence>
<keyword evidence="3 6" id="KW-0812">Transmembrane</keyword>
<feature type="transmembrane region" description="Helical" evidence="6">
    <location>
        <begin position="759"/>
        <end position="780"/>
    </location>
</feature>
<feature type="transmembrane region" description="Helical" evidence="6">
    <location>
        <begin position="29"/>
        <end position="49"/>
    </location>
</feature>
<proteinExistence type="predicted"/>
<protein>
    <recommendedName>
        <fullName evidence="7">ABC3 transporter permease C-terminal domain-containing protein</fullName>
    </recommendedName>
</protein>
<evidence type="ECO:0000259" key="7">
    <source>
        <dbReference type="Pfam" id="PF02687"/>
    </source>
</evidence>
<comment type="caution">
    <text evidence="8">The sequence shown here is derived from an EMBL/GenBank/DDBJ whole genome shotgun (WGS) entry which is preliminary data.</text>
</comment>
<dbReference type="GO" id="GO:0005886">
    <property type="term" value="C:plasma membrane"/>
    <property type="evidence" value="ECO:0007669"/>
    <property type="project" value="UniProtKB-SubCell"/>
</dbReference>
<organism evidence="8 9">
    <name type="scientific">Candidatus Fusicatenibacter merdavium</name>
    <dbReference type="NCBI Taxonomy" id="2838600"/>
    <lineage>
        <taxon>Bacteria</taxon>
        <taxon>Bacillati</taxon>
        <taxon>Bacillota</taxon>
        <taxon>Clostridia</taxon>
        <taxon>Lachnospirales</taxon>
        <taxon>Lachnospiraceae</taxon>
        <taxon>Fusicatenibacter</taxon>
    </lineage>
</organism>
<sequence>MRGGKQIYGQSAEKILKNAYRNSSRKRGLALTLTSGMLMVLVIFLAGFLQGKIRADQFRYQREHGSSSYAYVENGTPKTARILEQIPLIRQVGYEKRYGQLFTNGLGYSDCSVMEEEDWRTLKAVAYTDICGTYPEESNEIMMSVQTLKSLGIQDPQVGMKLCLEFYWKSVFIQEETGPQELILSGYFTDYTGNTGSDSISYISKKKLEKAGIPEFPCRILLDVTSGLRSGEQTERMLSDSVSLAEDEYFVAEDSAFYKSIRGIAGSFGAGIVLLLLISFSGVLLIFRMIRISFLRDERLFETLRILGVTGKQIRKVVCGQFLRDLMAGTVLGGFLACMIVWLLFPRLITRMYMGEAGKIDASSFLLVPFYAGAVPVVCLAGWLTAVVSFQTLSRKRGAGNNAVKRKNKRKHELSRIGWKKQQNLWRKRKSFLLEMAWKSVKNSGQSFLFGVLLVSMGGIAALCAVSLTSGTDLFRRLENQPDFQVGLTYSGYEFLERQKFYAWNEYSSPESSETDFFPENLKECLVKLSQQKAGNVEIKKGYLPSFDTDFSYDGAHNGMISELYKYAPDIPRTMICALSEEEERRLCGQISSGRKGLEEGEAILLHRGIPFKEPPGGSGQGVTFFAYDVLPSADTFPEWREQAYAAKLKVVESADLLKTDLADLNLIWSEENVCWVVVSEETYRKLSETLQEYVLEINLSFPEEQGTEAEEKIRRYVKETNEAFRNGYGVEADQVFLTCKSETIALETKYLENSRFCMAAVCAVLFLLGILTYGSTRYLDLVMRENEQKMLRILGITQRQQKTVLRLEGMIHCVVLAILLAAAGNGVIVLLDRLVKHQSEHFYAHYPWGVFGILVLTIFGVSLALPEIIKRKRGR</sequence>
<keyword evidence="5 6" id="KW-0472">Membrane</keyword>
<evidence type="ECO:0000256" key="6">
    <source>
        <dbReference type="SAM" id="Phobius"/>
    </source>
</evidence>
<comment type="subcellular location">
    <subcellularLocation>
        <location evidence="1">Cell membrane</location>
        <topology evidence="1">Multi-pass membrane protein</topology>
    </subcellularLocation>
</comment>
<gene>
    <name evidence="8" type="ORF">H9734_07555</name>
</gene>
<evidence type="ECO:0000256" key="4">
    <source>
        <dbReference type="ARBA" id="ARBA00022989"/>
    </source>
</evidence>
<accession>A0A9D1XDD9</accession>
<keyword evidence="4 6" id="KW-1133">Transmembrane helix</keyword>
<evidence type="ECO:0000313" key="9">
    <source>
        <dbReference type="Proteomes" id="UP000886890"/>
    </source>
</evidence>
<evidence type="ECO:0000256" key="3">
    <source>
        <dbReference type="ARBA" id="ARBA00022692"/>
    </source>
</evidence>
<evidence type="ECO:0000313" key="8">
    <source>
        <dbReference type="EMBL" id="HIX77433.1"/>
    </source>
</evidence>
<reference evidence="8" key="1">
    <citation type="journal article" date="2021" name="PeerJ">
        <title>Extensive microbial diversity within the chicken gut microbiome revealed by metagenomics and culture.</title>
        <authorList>
            <person name="Gilroy R."/>
            <person name="Ravi A."/>
            <person name="Getino M."/>
            <person name="Pursley I."/>
            <person name="Horton D.L."/>
            <person name="Alikhan N.F."/>
            <person name="Baker D."/>
            <person name="Gharbi K."/>
            <person name="Hall N."/>
            <person name="Watson M."/>
            <person name="Adriaenssens E.M."/>
            <person name="Foster-Nyarko E."/>
            <person name="Jarju S."/>
            <person name="Secka A."/>
            <person name="Antonio M."/>
            <person name="Oren A."/>
            <person name="Chaudhuri R.R."/>
            <person name="La Ragione R."/>
            <person name="Hildebrand F."/>
            <person name="Pallen M.J."/>
        </authorList>
    </citation>
    <scope>NUCLEOTIDE SEQUENCE</scope>
    <source>
        <strain evidence="8">CHK183-1962</strain>
    </source>
</reference>
<feature type="domain" description="ABC3 transporter permease C-terminal" evidence="7">
    <location>
        <begin position="272"/>
        <end position="380"/>
    </location>
</feature>
<keyword evidence="2" id="KW-1003">Cell membrane</keyword>